<evidence type="ECO:0000256" key="1">
    <source>
        <dbReference type="SAM" id="MobiDB-lite"/>
    </source>
</evidence>
<feature type="region of interest" description="Disordered" evidence="1">
    <location>
        <begin position="1"/>
        <end position="55"/>
    </location>
</feature>
<organism evidence="2 3">
    <name type="scientific">Prauserella isguenensis</name>
    <dbReference type="NCBI Taxonomy" id="1470180"/>
    <lineage>
        <taxon>Bacteria</taxon>
        <taxon>Bacillati</taxon>
        <taxon>Actinomycetota</taxon>
        <taxon>Actinomycetes</taxon>
        <taxon>Pseudonocardiales</taxon>
        <taxon>Pseudonocardiaceae</taxon>
        <taxon>Prauserella</taxon>
    </lineage>
</organism>
<gene>
    <name evidence="2" type="ORF">FHS23_002631</name>
</gene>
<keyword evidence="3" id="KW-1185">Reference proteome</keyword>
<accession>A0A839S2I7</accession>
<evidence type="ECO:0000313" key="2">
    <source>
        <dbReference type="EMBL" id="MBB3051602.1"/>
    </source>
</evidence>
<protein>
    <submittedName>
        <fullName evidence="2">Uncharacterized protein</fullName>
    </submittedName>
</protein>
<sequence>MKLIEPTAEAESEWAETLRRTSPDRERFDAECTPGYYNNEGRSRGPRQTYGPGPGPFQRLLREWRSGNGIEEVLGGG</sequence>
<dbReference type="RefSeq" id="WP_246382154.1">
    <property type="nucleotide sequence ID" value="NZ_JACHWU010000003.1"/>
</dbReference>
<dbReference type="AlphaFoldDB" id="A0A839S2I7"/>
<evidence type="ECO:0000313" key="3">
    <source>
        <dbReference type="Proteomes" id="UP000550714"/>
    </source>
</evidence>
<dbReference type="Proteomes" id="UP000550714">
    <property type="component" value="Unassembled WGS sequence"/>
</dbReference>
<reference evidence="2 3" key="1">
    <citation type="submission" date="2020-08" db="EMBL/GenBank/DDBJ databases">
        <title>Genomic Encyclopedia of Type Strains, Phase III (KMG-III): the genomes of soil and plant-associated and newly described type strains.</title>
        <authorList>
            <person name="Whitman W."/>
        </authorList>
    </citation>
    <scope>NUCLEOTIDE SEQUENCE [LARGE SCALE GENOMIC DNA]</scope>
    <source>
        <strain evidence="2 3">CECT 8577</strain>
    </source>
</reference>
<dbReference type="EMBL" id="JACHWU010000003">
    <property type="protein sequence ID" value="MBB3051602.1"/>
    <property type="molecule type" value="Genomic_DNA"/>
</dbReference>
<feature type="compositionally biased region" description="Basic and acidic residues" evidence="1">
    <location>
        <begin position="16"/>
        <end position="30"/>
    </location>
</feature>
<name>A0A839S2I7_9PSEU</name>
<comment type="caution">
    <text evidence="2">The sequence shown here is derived from an EMBL/GenBank/DDBJ whole genome shotgun (WGS) entry which is preliminary data.</text>
</comment>
<proteinExistence type="predicted"/>